<proteinExistence type="predicted"/>
<accession>A0A426XXF7</accession>
<sequence length="201" mass="22493">MVHTDPIEDQYGRYILIYQYTPSYYVNSTTLAKGSGHNQLPKRAGPELHKIEEKEGQADLTLTADAGRRGEDNEGDKEEGERKKRQGRQTKMKRRRRKRNMRMKTPARPAAISDLIDDTVVGLVALVAVVIVSIPIDHSSPENKRGGEKGALNLWHPPFSARRSARIDRSPPPAPTCLSSSFGYYSFARGRALRMPAVIPL</sequence>
<dbReference type="AlphaFoldDB" id="A0A426XXF7"/>
<evidence type="ECO:0000313" key="3">
    <source>
        <dbReference type="Proteomes" id="UP000287651"/>
    </source>
</evidence>
<comment type="caution">
    <text evidence="2">The sequence shown here is derived from an EMBL/GenBank/DDBJ whole genome shotgun (WGS) entry which is preliminary data.</text>
</comment>
<name>A0A426XXF7_ENSVE</name>
<evidence type="ECO:0000256" key="1">
    <source>
        <dbReference type="SAM" id="MobiDB-lite"/>
    </source>
</evidence>
<gene>
    <name evidence="2" type="ORF">B296_00056001</name>
</gene>
<feature type="region of interest" description="Disordered" evidence="1">
    <location>
        <begin position="52"/>
        <end position="107"/>
    </location>
</feature>
<dbReference type="EMBL" id="AMZH03016740">
    <property type="protein sequence ID" value="RRT44040.1"/>
    <property type="molecule type" value="Genomic_DNA"/>
</dbReference>
<organism evidence="2 3">
    <name type="scientific">Ensete ventricosum</name>
    <name type="common">Abyssinian banana</name>
    <name type="synonym">Musa ensete</name>
    <dbReference type="NCBI Taxonomy" id="4639"/>
    <lineage>
        <taxon>Eukaryota</taxon>
        <taxon>Viridiplantae</taxon>
        <taxon>Streptophyta</taxon>
        <taxon>Embryophyta</taxon>
        <taxon>Tracheophyta</taxon>
        <taxon>Spermatophyta</taxon>
        <taxon>Magnoliopsida</taxon>
        <taxon>Liliopsida</taxon>
        <taxon>Zingiberales</taxon>
        <taxon>Musaceae</taxon>
        <taxon>Ensete</taxon>
    </lineage>
</organism>
<feature type="compositionally biased region" description="Basic residues" evidence="1">
    <location>
        <begin position="83"/>
        <end position="102"/>
    </location>
</feature>
<evidence type="ECO:0000313" key="2">
    <source>
        <dbReference type="EMBL" id="RRT44040.1"/>
    </source>
</evidence>
<dbReference type="Proteomes" id="UP000287651">
    <property type="component" value="Unassembled WGS sequence"/>
</dbReference>
<reference evidence="2 3" key="1">
    <citation type="journal article" date="2014" name="Agronomy (Basel)">
        <title>A Draft Genome Sequence for Ensete ventricosum, the Drought-Tolerant Tree Against Hunger.</title>
        <authorList>
            <person name="Harrison J."/>
            <person name="Moore K.A."/>
            <person name="Paszkiewicz K."/>
            <person name="Jones T."/>
            <person name="Grant M."/>
            <person name="Ambacheew D."/>
            <person name="Muzemil S."/>
            <person name="Studholme D.J."/>
        </authorList>
    </citation>
    <scope>NUCLEOTIDE SEQUENCE [LARGE SCALE GENOMIC DNA]</scope>
</reference>
<protein>
    <submittedName>
        <fullName evidence="2">Uncharacterized protein</fullName>
    </submittedName>
</protein>